<protein>
    <submittedName>
        <fullName evidence="7">RagB/SusD family nutrient uptake outer membrane protein</fullName>
    </submittedName>
</protein>
<dbReference type="InterPro" id="IPR033985">
    <property type="entry name" value="SusD-like_N"/>
</dbReference>
<comment type="caution">
    <text evidence="7">The sequence shown here is derived from an EMBL/GenBank/DDBJ whole genome shotgun (WGS) entry which is preliminary data.</text>
</comment>
<gene>
    <name evidence="7" type="ORF">KTO63_10305</name>
</gene>
<keyword evidence="3" id="KW-0472">Membrane</keyword>
<evidence type="ECO:0000259" key="6">
    <source>
        <dbReference type="Pfam" id="PF14322"/>
    </source>
</evidence>
<dbReference type="Pfam" id="PF07980">
    <property type="entry name" value="SusD_RagB"/>
    <property type="match status" value="1"/>
</dbReference>
<dbReference type="EMBL" id="JAHSPG010000006">
    <property type="protein sequence ID" value="MBV4357540.1"/>
    <property type="molecule type" value="Genomic_DNA"/>
</dbReference>
<dbReference type="GO" id="GO:0009279">
    <property type="term" value="C:cell outer membrane"/>
    <property type="evidence" value="ECO:0007669"/>
    <property type="project" value="UniProtKB-SubCell"/>
</dbReference>
<evidence type="ECO:0000256" key="2">
    <source>
        <dbReference type="ARBA" id="ARBA00022729"/>
    </source>
</evidence>
<dbReference type="PROSITE" id="PS51257">
    <property type="entry name" value="PROKAR_LIPOPROTEIN"/>
    <property type="match status" value="1"/>
</dbReference>
<sequence length="652" mass="73635">MKPSGQLRGIIATGLVILLSATACNKGFLNVVPDNVATIDNAFASKTEAEKYLFTCYSYLPNDEDPTYNPGITASDETWIEDNEIHIRSTNVAQMPRGGQNTSDPICNYWDGTRDGALNSNGHGMFRAIRDCNVFLENIQDLTKVPDLDIDTRQRWIAEAQFLKAYYHFILFRSYGPIPVVDKNIPISAPLSETQVKRQPVDSVVNYIANLLDTATVRLPSSILNEASELGRITKPIALGLKAKLLLYAASPLFNGNSDFASMQNKGGELLFNTTYSVDKWKRAADACKAAIDASTAQGIKLYTFTTPAGSVLTDTTITQMSIRNSMSDPWNSELVWGLTHSGMGLNSFFQAIGGAAYDRTYIQNNGITYGNALMGPTLKMAKMFYTKNGVPIDEDKTLDFSNYTALRIAKHEERFNVKEGEATARLNFDREPRFYANIGFDRCIWYMANSPSHSDENTFYLFCHAGEFGQNSPIPITTMYMKKILNWKFDWNTRLYTPYPYPLIRLADLYLMYAEALNEANDAPNADVYQYVNLVRARAGLQSVQDAWSTYSNNPTKYTTKAGMRSIIQRERAIELCFEGQRYWDLIRWKTAAAELTGNITGWDRTAKTSDLFYRELTFYSRKFVAPRDYLFPLKDNDLLNNPNLVQNPNW</sequence>
<dbReference type="AlphaFoldDB" id="A0A9E2W2P0"/>
<evidence type="ECO:0000259" key="5">
    <source>
        <dbReference type="Pfam" id="PF07980"/>
    </source>
</evidence>
<dbReference type="Pfam" id="PF14322">
    <property type="entry name" value="SusD-like_3"/>
    <property type="match status" value="1"/>
</dbReference>
<accession>A0A9E2W2P0</accession>
<feature type="domain" description="RagB/SusD" evidence="5">
    <location>
        <begin position="365"/>
        <end position="652"/>
    </location>
</feature>
<keyword evidence="4" id="KW-0998">Cell outer membrane</keyword>
<evidence type="ECO:0000256" key="4">
    <source>
        <dbReference type="ARBA" id="ARBA00023237"/>
    </source>
</evidence>
<dbReference type="InterPro" id="IPR012944">
    <property type="entry name" value="SusD_RagB_dom"/>
</dbReference>
<keyword evidence="2" id="KW-0732">Signal</keyword>
<evidence type="ECO:0000313" key="8">
    <source>
        <dbReference type="Proteomes" id="UP000812270"/>
    </source>
</evidence>
<keyword evidence="8" id="KW-1185">Reference proteome</keyword>
<comment type="subcellular location">
    <subcellularLocation>
        <location evidence="1">Cell outer membrane</location>
    </subcellularLocation>
</comment>
<organism evidence="7 8">
    <name type="scientific">Pinibacter aurantiacus</name>
    <dbReference type="NCBI Taxonomy" id="2851599"/>
    <lineage>
        <taxon>Bacteria</taxon>
        <taxon>Pseudomonadati</taxon>
        <taxon>Bacteroidota</taxon>
        <taxon>Chitinophagia</taxon>
        <taxon>Chitinophagales</taxon>
        <taxon>Chitinophagaceae</taxon>
        <taxon>Pinibacter</taxon>
    </lineage>
</organism>
<evidence type="ECO:0000313" key="7">
    <source>
        <dbReference type="EMBL" id="MBV4357540.1"/>
    </source>
</evidence>
<feature type="domain" description="SusD-like N-terminal" evidence="6">
    <location>
        <begin position="68"/>
        <end position="245"/>
    </location>
</feature>
<evidence type="ECO:0000256" key="3">
    <source>
        <dbReference type="ARBA" id="ARBA00023136"/>
    </source>
</evidence>
<reference evidence="7" key="1">
    <citation type="submission" date="2021-06" db="EMBL/GenBank/DDBJ databases">
        <authorList>
            <person name="Huq M.A."/>
        </authorList>
    </citation>
    <scope>NUCLEOTIDE SEQUENCE</scope>
    <source>
        <strain evidence="7">MAH-26</strain>
    </source>
</reference>
<dbReference type="Proteomes" id="UP000812270">
    <property type="component" value="Unassembled WGS sequence"/>
</dbReference>
<evidence type="ECO:0000256" key="1">
    <source>
        <dbReference type="ARBA" id="ARBA00004442"/>
    </source>
</evidence>
<proteinExistence type="predicted"/>
<name>A0A9E2W2P0_9BACT</name>